<gene>
    <name evidence="1" type="ORF">PABY_08060</name>
</gene>
<dbReference type="EMBL" id="AP028907">
    <property type="protein sequence ID" value="BES81239.1"/>
    <property type="molecule type" value="Genomic_DNA"/>
</dbReference>
<evidence type="ECO:0000313" key="1">
    <source>
        <dbReference type="EMBL" id="BES81239.1"/>
    </source>
</evidence>
<accession>A0ABM8IX98</accession>
<name>A0ABM8IX98_9CREN</name>
<evidence type="ECO:0008006" key="3">
    <source>
        <dbReference type="Google" id="ProtNLM"/>
    </source>
</evidence>
<protein>
    <recommendedName>
        <fullName evidence="3">Integrase SSV1 C-terminal domain-containing protein</fullName>
    </recommendedName>
</protein>
<dbReference type="Proteomes" id="UP001341135">
    <property type="component" value="Chromosome"/>
</dbReference>
<sequence length="338" mass="38910">MWVLILETKPKLGRLIQLADGRYAIVLEDGTAIPVVLESLPQAAAWGGSLEAWRRMEALRVPESGEDRYVPPVEQVRTSLPRLRPRYRLVYYVLLYTAARPEHVLRLLGDWGSVAVRTEPIAGGCLRIVAPPGWPEKNPERTCGTYVSYLRKFRWPLRREDLYTMKLNKWHVLALRNYLRFLEEQGGGSDPLPEPDYELFRRWCIQSKSKRQSHKHVYGFYMPGWLYEAVNKAVEQGYRPPRRDKLAKHAAGKGAPAPKYIRKFSLHHIARMLGPQAAAHVGGHDPGAELIQIPSAVKTKTTEENYISLEDLVKMEYHRFARWLEENVAPRSLLLEEQ</sequence>
<keyword evidence="2" id="KW-1185">Reference proteome</keyword>
<dbReference type="InterPro" id="IPR013762">
    <property type="entry name" value="Integrase-like_cat_sf"/>
</dbReference>
<reference evidence="1 2" key="1">
    <citation type="submission" date="2023-09" db="EMBL/GenBank/DDBJ databases">
        <title>Pyrofollis japonicus gen. nov. sp. nov., a novel member of the family Pyrodictiaceae isolated from the Iheya North hydrothermal field.</title>
        <authorList>
            <person name="Miyazaki U."/>
            <person name="Sanari M."/>
            <person name="Tame A."/>
            <person name="Kitajima M."/>
            <person name="Okamoto A."/>
            <person name="Sawayama S."/>
            <person name="Miyazaki J."/>
            <person name="Takai K."/>
            <person name="Nakagawa S."/>
        </authorList>
    </citation>
    <scope>NUCLEOTIDE SEQUENCE [LARGE SCALE GENOMIC DNA]</scope>
    <source>
        <strain evidence="1 2">AV2</strain>
    </source>
</reference>
<dbReference type="Gene3D" id="1.10.443.10">
    <property type="entry name" value="Intergrase catalytic core"/>
    <property type="match status" value="1"/>
</dbReference>
<organism evidence="1 2">
    <name type="scientific">Pyrodictium abyssi</name>
    <dbReference type="NCBI Taxonomy" id="54256"/>
    <lineage>
        <taxon>Archaea</taxon>
        <taxon>Thermoproteota</taxon>
        <taxon>Thermoprotei</taxon>
        <taxon>Desulfurococcales</taxon>
        <taxon>Pyrodictiaceae</taxon>
        <taxon>Pyrodictium</taxon>
    </lineage>
</organism>
<proteinExistence type="predicted"/>
<evidence type="ECO:0000313" key="2">
    <source>
        <dbReference type="Proteomes" id="UP001341135"/>
    </source>
</evidence>